<name>A0A917WFE8_9ACTN</name>
<dbReference type="GO" id="GO:0003700">
    <property type="term" value="F:DNA-binding transcription factor activity"/>
    <property type="evidence" value="ECO:0007669"/>
    <property type="project" value="InterPro"/>
</dbReference>
<evidence type="ECO:0000256" key="2">
    <source>
        <dbReference type="ARBA" id="ARBA00023125"/>
    </source>
</evidence>
<sequence length="201" mass="21876">MLATTLYGVEVFDVKQFEQTYDGAVATERTEDAVDRNVEQWRRVRPDLPLDAMATFARLGRLAGVATPLIGETFARFGLSIGEFDVLAALRRAGDPYTLTPSALARGLMLSAAAMTNRLDRLEAAGALTRRLDPANRRSMLVTLTAAGLDVVDRAVTEHVAREEELLGVLGAADRRRLDALLRDLLHAWESRSGTGGSPAR</sequence>
<dbReference type="Pfam" id="PF12802">
    <property type="entry name" value="MarR_2"/>
    <property type="match status" value="1"/>
</dbReference>
<evidence type="ECO:0000256" key="3">
    <source>
        <dbReference type="ARBA" id="ARBA00023163"/>
    </source>
</evidence>
<evidence type="ECO:0000256" key="1">
    <source>
        <dbReference type="ARBA" id="ARBA00023015"/>
    </source>
</evidence>
<protein>
    <submittedName>
        <fullName evidence="5">MarR family transcriptional regulator</fullName>
    </submittedName>
</protein>
<dbReference type="PANTHER" id="PTHR33164">
    <property type="entry name" value="TRANSCRIPTIONAL REGULATOR, MARR FAMILY"/>
    <property type="match status" value="1"/>
</dbReference>
<reference evidence="5" key="2">
    <citation type="submission" date="2020-09" db="EMBL/GenBank/DDBJ databases">
        <authorList>
            <person name="Sun Q."/>
            <person name="Zhou Y."/>
        </authorList>
    </citation>
    <scope>NUCLEOTIDE SEQUENCE</scope>
    <source>
        <strain evidence="5">CGMCC 4.7308</strain>
    </source>
</reference>
<gene>
    <name evidence="5" type="ORF">GCM10011594_17370</name>
</gene>
<proteinExistence type="predicted"/>
<evidence type="ECO:0000313" key="6">
    <source>
        <dbReference type="Proteomes" id="UP000655208"/>
    </source>
</evidence>
<dbReference type="PROSITE" id="PS50995">
    <property type="entry name" value="HTH_MARR_2"/>
    <property type="match status" value="1"/>
</dbReference>
<reference evidence="5" key="1">
    <citation type="journal article" date="2014" name="Int. J. Syst. Evol. Microbiol.">
        <title>Complete genome sequence of Corynebacterium casei LMG S-19264T (=DSM 44701T), isolated from a smear-ripened cheese.</title>
        <authorList>
            <consortium name="US DOE Joint Genome Institute (JGI-PGF)"/>
            <person name="Walter F."/>
            <person name="Albersmeier A."/>
            <person name="Kalinowski J."/>
            <person name="Ruckert C."/>
        </authorList>
    </citation>
    <scope>NUCLEOTIDE SEQUENCE</scope>
    <source>
        <strain evidence="5">CGMCC 4.7308</strain>
    </source>
</reference>
<dbReference type="SMART" id="SM00347">
    <property type="entry name" value="HTH_MARR"/>
    <property type="match status" value="1"/>
</dbReference>
<dbReference type="SUPFAM" id="SSF46785">
    <property type="entry name" value="Winged helix' DNA-binding domain"/>
    <property type="match status" value="1"/>
</dbReference>
<dbReference type="EMBL" id="BMNA01000003">
    <property type="protein sequence ID" value="GGL98006.1"/>
    <property type="molecule type" value="Genomic_DNA"/>
</dbReference>
<organism evidence="5 6">
    <name type="scientific">Nakamurella endophytica</name>
    <dbReference type="NCBI Taxonomy" id="1748367"/>
    <lineage>
        <taxon>Bacteria</taxon>
        <taxon>Bacillati</taxon>
        <taxon>Actinomycetota</taxon>
        <taxon>Actinomycetes</taxon>
        <taxon>Nakamurellales</taxon>
        <taxon>Nakamurellaceae</taxon>
        <taxon>Nakamurella</taxon>
    </lineage>
</organism>
<dbReference type="InterPro" id="IPR023187">
    <property type="entry name" value="Tscrpt_reg_MarR-type_CS"/>
</dbReference>
<keyword evidence="3" id="KW-0804">Transcription</keyword>
<dbReference type="GO" id="GO:0003677">
    <property type="term" value="F:DNA binding"/>
    <property type="evidence" value="ECO:0007669"/>
    <property type="project" value="UniProtKB-KW"/>
</dbReference>
<dbReference type="PROSITE" id="PS01117">
    <property type="entry name" value="HTH_MARR_1"/>
    <property type="match status" value="1"/>
</dbReference>
<dbReference type="Proteomes" id="UP000655208">
    <property type="component" value="Unassembled WGS sequence"/>
</dbReference>
<dbReference type="PRINTS" id="PR00598">
    <property type="entry name" value="HTHMARR"/>
</dbReference>
<dbReference type="GO" id="GO:0006950">
    <property type="term" value="P:response to stress"/>
    <property type="evidence" value="ECO:0007669"/>
    <property type="project" value="TreeGrafter"/>
</dbReference>
<dbReference type="InterPro" id="IPR036390">
    <property type="entry name" value="WH_DNA-bd_sf"/>
</dbReference>
<dbReference type="Gene3D" id="1.10.10.10">
    <property type="entry name" value="Winged helix-like DNA-binding domain superfamily/Winged helix DNA-binding domain"/>
    <property type="match status" value="1"/>
</dbReference>
<evidence type="ECO:0000259" key="4">
    <source>
        <dbReference type="PROSITE" id="PS50995"/>
    </source>
</evidence>
<evidence type="ECO:0000313" key="5">
    <source>
        <dbReference type="EMBL" id="GGL98006.1"/>
    </source>
</evidence>
<accession>A0A917WFE8</accession>
<dbReference type="AlphaFoldDB" id="A0A917WFE8"/>
<dbReference type="PANTHER" id="PTHR33164:SF104">
    <property type="entry name" value="TRANSCRIPTIONAL REGULATORY PROTEIN"/>
    <property type="match status" value="1"/>
</dbReference>
<keyword evidence="6" id="KW-1185">Reference proteome</keyword>
<dbReference type="InterPro" id="IPR039422">
    <property type="entry name" value="MarR/SlyA-like"/>
</dbReference>
<dbReference type="InterPro" id="IPR036388">
    <property type="entry name" value="WH-like_DNA-bd_sf"/>
</dbReference>
<feature type="domain" description="HTH marR-type" evidence="4">
    <location>
        <begin position="52"/>
        <end position="187"/>
    </location>
</feature>
<dbReference type="InterPro" id="IPR000835">
    <property type="entry name" value="HTH_MarR-typ"/>
</dbReference>
<keyword evidence="1" id="KW-0805">Transcription regulation</keyword>
<comment type="caution">
    <text evidence="5">The sequence shown here is derived from an EMBL/GenBank/DDBJ whole genome shotgun (WGS) entry which is preliminary data.</text>
</comment>
<keyword evidence="2" id="KW-0238">DNA-binding</keyword>